<dbReference type="SUPFAM" id="SSF55347">
    <property type="entry name" value="Glyceraldehyde-3-phosphate dehydrogenase-like, C-terminal domain"/>
    <property type="match status" value="1"/>
</dbReference>
<keyword evidence="6" id="KW-1185">Reference proteome</keyword>
<feature type="domain" description="Gfo/Idh/MocA-like oxidoreductase N-terminal" evidence="3">
    <location>
        <begin position="5"/>
        <end position="123"/>
    </location>
</feature>
<dbReference type="InterPro" id="IPR055170">
    <property type="entry name" value="GFO_IDH_MocA-like_dom"/>
</dbReference>
<organism evidence="5 6">
    <name type="scientific">Streptomyces phaeolivaceus</name>
    <dbReference type="NCBI Taxonomy" id="2653200"/>
    <lineage>
        <taxon>Bacteria</taxon>
        <taxon>Bacillati</taxon>
        <taxon>Actinomycetota</taxon>
        <taxon>Actinomycetes</taxon>
        <taxon>Kitasatosporales</taxon>
        <taxon>Streptomycetaceae</taxon>
        <taxon>Streptomyces</taxon>
    </lineage>
</organism>
<accession>A0A5P8KHM0</accession>
<evidence type="ECO:0000313" key="5">
    <source>
        <dbReference type="EMBL" id="QFR02864.1"/>
    </source>
</evidence>
<dbReference type="GO" id="GO:0016491">
    <property type="term" value="F:oxidoreductase activity"/>
    <property type="evidence" value="ECO:0007669"/>
    <property type="project" value="UniProtKB-KW"/>
</dbReference>
<dbReference type="Pfam" id="PF22725">
    <property type="entry name" value="GFO_IDH_MocA_C3"/>
    <property type="match status" value="1"/>
</dbReference>
<dbReference type="KEGG" id="sphv:F9278_28210"/>
<proteinExistence type="inferred from homology"/>
<dbReference type="PANTHER" id="PTHR22604">
    <property type="entry name" value="OXIDOREDUCTASES"/>
    <property type="match status" value="1"/>
</dbReference>
<dbReference type="PANTHER" id="PTHR22604:SF105">
    <property type="entry name" value="TRANS-1,2-DIHYDROBENZENE-1,2-DIOL DEHYDROGENASE"/>
    <property type="match status" value="1"/>
</dbReference>
<evidence type="ECO:0000313" key="6">
    <source>
        <dbReference type="Proteomes" id="UP000327294"/>
    </source>
</evidence>
<dbReference type="GO" id="GO:0000166">
    <property type="term" value="F:nucleotide binding"/>
    <property type="evidence" value="ECO:0007669"/>
    <property type="project" value="InterPro"/>
</dbReference>
<dbReference type="Gene3D" id="3.30.360.10">
    <property type="entry name" value="Dihydrodipicolinate Reductase, domain 2"/>
    <property type="match status" value="1"/>
</dbReference>
<sequence>MNGRLRMGVMGCADIAWRRTLPAMAGNSAVEVVAIASRSQQSAEAFTERFGGVPLEGYDALLELDELDAVYIPLPGLLHAEWVERALEAGKHVLVEKPMTSSYRETSRLLEAARSRGVVLLENYMFLYHSQHEAVRKVLAEGAIGELRGFASAFTIPPKPEGDIRYRPSVGGGAFLDFGGYPVRVAQYFLGGDLEVVGAVFRHDRHHDVVMSGSVLLCTPDGVPAQLAFGMEHSYRNDYSLAGSTGRLMLDRVFTPPETHRPVVRIERQDHLEERVLATDHQFANVIETFVEAVLGGRDIRPQQDGTLRQAALIEKIGQAAISRPA</sequence>
<dbReference type="SUPFAM" id="SSF51735">
    <property type="entry name" value="NAD(P)-binding Rossmann-fold domains"/>
    <property type="match status" value="1"/>
</dbReference>
<dbReference type="InterPro" id="IPR036291">
    <property type="entry name" value="NAD(P)-bd_dom_sf"/>
</dbReference>
<comment type="similarity">
    <text evidence="1">Belongs to the Gfo/Idh/MocA family.</text>
</comment>
<evidence type="ECO:0000256" key="2">
    <source>
        <dbReference type="ARBA" id="ARBA00023002"/>
    </source>
</evidence>
<dbReference type="Pfam" id="PF01408">
    <property type="entry name" value="GFO_IDH_MocA"/>
    <property type="match status" value="1"/>
</dbReference>
<dbReference type="Proteomes" id="UP000327294">
    <property type="component" value="Chromosome"/>
</dbReference>
<protein>
    <submittedName>
        <fullName evidence="5">Gfo/Idh/MocA family oxidoreductase</fullName>
    </submittedName>
</protein>
<keyword evidence="2" id="KW-0560">Oxidoreductase</keyword>
<name>A0A5P8KHM0_9ACTN</name>
<dbReference type="AlphaFoldDB" id="A0A5P8KHM0"/>
<evidence type="ECO:0000259" key="4">
    <source>
        <dbReference type="Pfam" id="PF22725"/>
    </source>
</evidence>
<feature type="domain" description="GFO/IDH/MocA-like oxidoreductase" evidence="4">
    <location>
        <begin position="133"/>
        <end position="248"/>
    </location>
</feature>
<dbReference type="InterPro" id="IPR050984">
    <property type="entry name" value="Gfo/Idh/MocA_domain"/>
</dbReference>
<dbReference type="EMBL" id="CP045096">
    <property type="protein sequence ID" value="QFR02864.1"/>
    <property type="molecule type" value="Genomic_DNA"/>
</dbReference>
<evidence type="ECO:0000259" key="3">
    <source>
        <dbReference type="Pfam" id="PF01408"/>
    </source>
</evidence>
<reference evidence="5 6" key="1">
    <citation type="submission" date="2019-10" db="EMBL/GenBank/DDBJ databases">
        <title>Streptomyces sp. strain GY16 isolated from leaves of Broussonetia papyrifera.</title>
        <authorList>
            <person name="Mo P."/>
        </authorList>
    </citation>
    <scope>NUCLEOTIDE SEQUENCE [LARGE SCALE GENOMIC DNA]</scope>
    <source>
        <strain evidence="5 6">GY16</strain>
    </source>
</reference>
<evidence type="ECO:0000256" key="1">
    <source>
        <dbReference type="ARBA" id="ARBA00010928"/>
    </source>
</evidence>
<gene>
    <name evidence="5" type="ORF">F9278_28210</name>
</gene>
<dbReference type="InterPro" id="IPR000683">
    <property type="entry name" value="Gfo/Idh/MocA-like_OxRdtase_N"/>
</dbReference>
<dbReference type="Gene3D" id="3.40.50.720">
    <property type="entry name" value="NAD(P)-binding Rossmann-like Domain"/>
    <property type="match status" value="1"/>
</dbReference>